<feature type="compositionally biased region" description="Polar residues" evidence="1">
    <location>
        <begin position="866"/>
        <end position="881"/>
    </location>
</feature>
<reference evidence="2 3" key="1">
    <citation type="submission" date="2019-08" db="EMBL/GenBank/DDBJ databases">
        <title>Comparison of rpoB and gyrB Sequences from Mobiluncus Species and Development of a Multiplex PCR Method for Clinical Detection of Mobiluncus curtisii and Mobiluncus mulieris.</title>
        <authorList>
            <person name="Yang L."/>
            <person name="Shen Y."/>
            <person name="Xu G."/>
            <person name="Shu L.-B."/>
            <person name="Hu J."/>
            <person name="Zhang R."/>
            <person name="Wang Y."/>
            <person name="Zhou H.-W."/>
            <person name="Zhang X."/>
        </authorList>
    </citation>
    <scope>NUCLEOTIDE SEQUENCE [LARGE SCALE GENOMIC DNA]</scope>
    <source>
        <strain evidence="2 3">M26</strain>
    </source>
</reference>
<sequence>MKHEFRKSRGGGSLNRLGIATLSGLLVVGLTPALTNLAFADGGTTAPTVVKGTDAGKIEVAVDITGDETEGKAVYRDGQFKAKFTKDGTSDGGDACKEVTGDSTKIKKFDDNNFGVVVDAVQAADTGKLTENKKCIYDVTLEKDDQVEGSGNWAVAEASGNVVASVKITFTGTSGGVTVAADPDNKKLGAKYTKPHTVKFYTDEDPNKLIGAAAEVPAGKTLTQASVTVPDAAAACKKETGKTPTLTGWYAKGDNSKADVANLATTAVNSNLEYVAKCTYVAPPAATTHEVTFKSDDNNAIATVGESGKVTVANDKKLTDSENTAALAAVKKVTAEQACKASSTDKKNLIGWVSNNSADNLVTFAGTDATANPEIASAMTEFTAVCVADATLDKVSFTKVVKIGTEEKTDGSETIKPTGIFYAELAAKTNDCPNAGEGNQHAEITGSGVVSFDSLALKFSKAGECKYNITEHIIENKDEDAKNWGMPTAPATVKVKVAPKKSGNDWSLEAKQDDTTPVNTTKLVNTAPVRVIFDAGDGSIKANADITGLAKVENQNNQLSAEGKENATGLQALAGKAQAALKAPDADDKKFAGWALSNAATTVVAVPDTFTTAVTYKAVWAKDATVTFKNDKGTEIGTLKKPASSLVDTTITTAKKVDLTKSEDVCVPEAGKTKILTAWKYDRADGVDYSSANAEMSVADLAKRHVINNGVFTAVCKEAVTVTYVQKDKQTKVTEEKIVKDTGKLSWRKDGQYITPTQAGCASDTDTLGWKNKSGDSEVTAGSTFAENTTVYAECTASGKVLAKFLKKSGEQIVSNTLTLSGGKVTPEAEKSGVAITSEQAGCTATDTLSWEPALGEIAKDTTYTAVCTPNPSTPSVTPGNTGSGSGSGGSAGGYYGGSAGGAADSSSAADKGK</sequence>
<accession>A0ABD4U0G5</accession>
<evidence type="ECO:0000256" key="1">
    <source>
        <dbReference type="SAM" id="MobiDB-lite"/>
    </source>
</evidence>
<protein>
    <submittedName>
        <fullName evidence="2">Uncharacterized protein</fullName>
    </submittedName>
</protein>
<feature type="compositionally biased region" description="Gly residues" evidence="1">
    <location>
        <begin position="882"/>
        <end position="901"/>
    </location>
</feature>
<name>A0ABD4U0G5_9ACTO</name>
<feature type="non-terminal residue" evidence="2">
    <location>
        <position position="914"/>
    </location>
</feature>
<feature type="compositionally biased region" description="Low complexity" evidence="1">
    <location>
        <begin position="902"/>
        <end position="914"/>
    </location>
</feature>
<dbReference type="RefSeq" id="WP_263474619.1">
    <property type="nucleotide sequence ID" value="NZ_VSZW01000020.1"/>
</dbReference>
<gene>
    <name evidence="2" type="ORF">FYZ43_09265</name>
</gene>
<dbReference type="AlphaFoldDB" id="A0ABD4U0G5"/>
<evidence type="ECO:0000313" key="3">
    <source>
        <dbReference type="Proteomes" id="UP001209486"/>
    </source>
</evidence>
<proteinExistence type="predicted"/>
<feature type="region of interest" description="Disordered" evidence="1">
    <location>
        <begin position="866"/>
        <end position="914"/>
    </location>
</feature>
<dbReference type="EMBL" id="VSZY01000018">
    <property type="protein sequence ID" value="MCU9969566.1"/>
    <property type="molecule type" value="Genomic_DNA"/>
</dbReference>
<organism evidence="2 3">
    <name type="scientific">Mobiluncus mulieris</name>
    <dbReference type="NCBI Taxonomy" id="2052"/>
    <lineage>
        <taxon>Bacteria</taxon>
        <taxon>Bacillati</taxon>
        <taxon>Actinomycetota</taxon>
        <taxon>Actinomycetes</taxon>
        <taxon>Actinomycetales</taxon>
        <taxon>Actinomycetaceae</taxon>
        <taxon>Mobiluncus</taxon>
    </lineage>
</organism>
<evidence type="ECO:0000313" key="2">
    <source>
        <dbReference type="EMBL" id="MCU9969566.1"/>
    </source>
</evidence>
<dbReference type="Proteomes" id="UP001209486">
    <property type="component" value="Unassembled WGS sequence"/>
</dbReference>
<comment type="caution">
    <text evidence="2">The sequence shown here is derived from an EMBL/GenBank/DDBJ whole genome shotgun (WGS) entry which is preliminary data.</text>
</comment>